<evidence type="ECO:0000256" key="12">
    <source>
        <dbReference type="PROSITE-ProRule" id="PRU00282"/>
    </source>
</evidence>
<dbReference type="PROSITE" id="PS50920">
    <property type="entry name" value="SOLCAR"/>
    <property type="match status" value="3"/>
</dbReference>
<evidence type="ECO:0000256" key="11">
    <source>
        <dbReference type="ARBA" id="ARBA00023136"/>
    </source>
</evidence>
<feature type="repeat" description="Solcar" evidence="12">
    <location>
        <begin position="121"/>
        <end position="207"/>
    </location>
</feature>
<dbReference type="Gene3D" id="1.50.40.10">
    <property type="entry name" value="Mitochondrial carrier domain"/>
    <property type="match status" value="1"/>
</dbReference>
<keyword evidence="8" id="KW-0999">Mitochondrion inner membrane</keyword>
<dbReference type="FunFam" id="1.50.40.10:FF:000011">
    <property type="entry name" value="Mitochondrial thiamine pyrophosphate carrier 1"/>
    <property type="match status" value="1"/>
</dbReference>
<evidence type="ECO:0000313" key="15">
    <source>
        <dbReference type="EMBL" id="KOS16616.1"/>
    </source>
</evidence>
<evidence type="ECO:0000256" key="3">
    <source>
        <dbReference type="ARBA" id="ARBA00006375"/>
    </source>
</evidence>
<keyword evidence="7" id="KW-0677">Repeat</keyword>
<organism evidence="15 16">
    <name type="scientific">Escovopsis weberi</name>
    <dbReference type="NCBI Taxonomy" id="150374"/>
    <lineage>
        <taxon>Eukaryota</taxon>
        <taxon>Fungi</taxon>
        <taxon>Dikarya</taxon>
        <taxon>Ascomycota</taxon>
        <taxon>Pezizomycotina</taxon>
        <taxon>Sordariomycetes</taxon>
        <taxon>Hypocreomycetidae</taxon>
        <taxon>Hypocreales</taxon>
        <taxon>Hypocreaceae</taxon>
        <taxon>Escovopsis</taxon>
    </lineage>
</organism>
<dbReference type="SUPFAM" id="SSF103506">
    <property type="entry name" value="Mitochondrial carrier"/>
    <property type="match status" value="1"/>
</dbReference>
<comment type="caution">
    <text evidence="15">The sequence shown here is derived from an EMBL/GenBank/DDBJ whole genome shotgun (WGS) entry which is preliminary data.</text>
</comment>
<keyword evidence="10" id="KW-0496">Mitochondrion</keyword>
<evidence type="ECO:0000256" key="8">
    <source>
        <dbReference type="ARBA" id="ARBA00022792"/>
    </source>
</evidence>
<keyword evidence="6 12" id="KW-0812">Transmembrane</keyword>
<dbReference type="GO" id="GO:0005743">
    <property type="term" value="C:mitochondrial inner membrane"/>
    <property type="evidence" value="ECO:0007669"/>
    <property type="project" value="UniProtKB-SubCell"/>
</dbReference>
<dbReference type="EMBL" id="LGSR01000029">
    <property type="protein sequence ID" value="KOS16616.1"/>
    <property type="molecule type" value="Genomic_DNA"/>
</dbReference>
<keyword evidence="16" id="KW-1185">Reference proteome</keyword>
<comment type="subcellular location">
    <subcellularLocation>
        <location evidence="2">Mitochondrion inner membrane</location>
        <topology evidence="2">Multi-pass membrane protein</topology>
    </subcellularLocation>
</comment>
<dbReference type="PRINTS" id="PR00926">
    <property type="entry name" value="MITOCARRIER"/>
</dbReference>
<evidence type="ECO:0000256" key="6">
    <source>
        <dbReference type="ARBA" id="ARBA00022692"/>
    </source>
</evidence>
<protein>
    <recommendedName>
        <fullName evidence="4">Mitochondrial thiamine pyrophosphate carrier 1</fullName>
    </recommendedName>
</protein>
<accession>A0A0M8MPG8</accession>
<reference evidence="15 16" key="1">
    <citation type="submission" date="2015-07" db="EMBL/GenBank/DDBJ databases">
        <title>The genome of the fungus Escovopsis weberi, a specialized disease agent of ant agriculture.</title>
        <authorList>
            <person name="de Man T.J."/>
            <person name="Stajich J.E."/>
            <person name="Kubicek C.P."/>
            <person name="Chenthamara K."/>
            <person name="Atanasova L."/>
            <person name="Druzhinina I.S."/>
            <person name="Birnbaum S."/>
            <person name="Barribeau S.M."/>
            <person name="Teiling C."/>
            <person name="Suen G."/>
            <person name="Currie C."/>
            <person name="Gerardo N.M."/>
        </authorList>
    </citation>
    <scope>NUCLEOTIDE SEQUENCE [LARGE SCALE GENOMIC DNA]</scope>
</reference>
<evidence type="ECO:0000256" key="1">
    <source>
        <dbReference type="ARBA" id="ARBA00002238"/>
    </source>
</evidence>
<evidence type="ECO:0000256" key="14">
    <source>
        <dbReference type="SAM" id="Phobius"/>
    </source>
</evidence>
<dbReference type="Proteomes" id="UP000053831">
    <property type="component" value="Unassembled WGS sequence"/>
</dbReference>
<evidence type="ECO:0000256" key="2">
    <source>
        <dbReference type="ARBA" id="ARBA00004448"/>
    </source>
</evidence>
<evidence type="ECO:0000256" key="7">
    <source>
        <dbReference type="ARBA" id="ARBA00022737"/>
    </source>
</evidence>
<evidence type="ECO:0000256" key="9">
    <source>
        <dbReference type="ARBA" id="ARBA00022989"/>
    </source>
</evidence>
<evidence type="ECO:0000313" key="16">
    <source>
        <dbReference type="Proteomes" id="UP000053831"/>
    </source>
</evidence>
<sequence length="323" mass="34892">MSPQGGHLKDEGSRLQVVTAGAVAGLVSRFVVAPLDVVKIRLQLQPYSLSDPLSPLRSAPAYRGTVATIAHILRHEGPRALWKGNVPAEVLYVCYAGAQFATYRSATVFLQTRLPRAARLPDAAESFVAGALAGVTATALTYPLDLLRTRFAAQGRRRVYPSLRAAVASIRRDEGPRGFFRGIGPTLAQIVPFMGLFFALYEGLRSRVGHLHMPWGGGDATAGIVAGALSKTAVFPLDLVRKRIQVQGPTRSSYVYSTDMPVYTTARHALMSICRTEGVRGLYKGLPIALIKSAPASAVTVWTYERTLNLLMSYGSDPETPIQ</sequence>
<dbReference type="STRING" id="150374.A0A0M8MPG8"/>
<keyword evidence="9 14" id="KW-1133">Transmembrane helix</keyword>
<evidence type="ECO:0000256" key="5">
    <source>
        <dbReference type="ARBA" id="ARBA00022448"/>
    </source>
</evidence>
<dbReference type="AlphaFoldDB" id="A0A0M8MPG8"/>
<dbReference type="GO" id="GO:0090422">
    <property type="term" value="F:thiamine pyrophosphate transmembrane transporter activity"/>
    <property type="evidence" value="ECO:0007669"/>
    <property type="project" value="UniProtKB-ARBA"/>
</dbReference>
<gene>
    <name evidence="15" type="ORF">ESCO_004788</name>
</gene>
<comment type="function">
    <text evidence="1">Mitochondrial transporter that mediates uptake of thiamine pyrophosphate (ThPP) into mitochondria.</text>
</comment>
<keyword evidence="11 12" id="KW-0472">Membrane</keyword>
<dbReference type="InterPro" id="IPR002067">
    <property type="entry name" value="MCP"/>
</dbReference>
<dbReference type="PANTHER" id="PTHR24089">
    <property type="entry name" value="SOLUTE CARRIER FAMILY 25"/>
    <property type="match status" value="1"/>
</dbReference>
<evidence type="ECO:0000256" key="4">
    <source>
        <dbReference type="ARBA" id="ARBA00021935"/>
    </source>
</evidence>
<dbReference type="Pfam" id="PF00153">
    <property type="entry name" value="Mito_carr"/>
    <property type="match status" value="3"/>
</dbReference>
<name>A0A0M8MPG8_ESCWE</name>
<feature type="transmembrane region" description="Helical" evidence="14">
    <location>
        <begin position="179"/>
        <end position="200"/>
    </location>
</feature>
<evidence type="ECO:0000256" key="13">
    <source>
        <dbReference type="RuleBase" id="RU000488"/>
    </source>
</evidence>
<feature type="repeat" description="Solcar" evidence="12">
    <location>
        <begin position="214"/>
        <end position="310"/>
    </location>
</feature>
<comment type="similarity">
    <text evidence="3 13">Belongs to the mitochondrial carrier (TC 2.A.29) family.</text>
</comment>
<proteinExistence type="inferred from homology"/>
<feature type="repeat" description="Solcar" evidence="12">
    <location>
        <begin position="12"/>
        <end position="109"/>
    </location>
</feature>
<keyword evidence="5 13" id="KW-0813">Transport</keyword>
<dbReference type="OrthoDB" id="18574at2759"/>
<evidence type="ECO:0000256" key="10">
    <source>
        <dbReference type="ARBA" id="ARBA00023128"/>
    </source>
</evidence>
<dbReference type="InterPro" id="IPR018108">
    <property type="entry name" value="MCP_transmembrane"/>
</dbReference>
<dbReference type="InterPro" id="IPR023395">
    <property type="entry name" value="MCP_dom_sf"/>
</dbReference>
<feature type="transmembrane region" description="Helical" evidence="14">
    <location>
        <begin position="220"/>
        <end position="240"/>
    </location>
</feature>